<evidence type="ECO:0000256" key="1">
    <source>
        <dbReference type="SAM" id="MobiDB-lite"/>
    </source>
</evidence>
<comment type="caution">
    <text evidence="3">The sequence shown here is derived from an EMBL/GenBank/DDBJ whole genome shotgun (WGS) entry which is preliminary data.</text>
</comment>
<feature type="region of interest" description="Disordered" evidence="1">
    <location>
        <begin position="705"/>
        <end position="819"/>
    </location>
</feature>
<dbReference type="Pfam" id="PF07727">
    <property type="entry name" value="RVT_2"/>
    <property type="match status" value="1"/>
</dbReference>
<feature type="compositionally biased region" description="Acidic residues" evidence="1">
    <location>
        <begin position="731"/>
        <end position="743"/>
    </location>
</feature>
<reference evidence="3 4" key="1">
    <citation type="submission" date="2019-05" db="EMBL/GenBank/DDBJ databases">
        <title>Mikania micrantha, genome provides insights into the molecular mechanism of rapid growth.</title>
        <authorList>
            <person name="Liu B."/>
        </authorList>
    </citation>
    <scope>NUCLEOTIDE SEQUENCE [LARGE SCALE GENOMIC DNA]</scope>
    <source>
        <strain evidence="3">NLD-2019</strain>
        <tissue evidence="3">Leaf</tissue>
    </source>
</reference>
<accession>A0A5N6M9Q4</accession>
<dbReference type="InterPro" id="IPR013103">
    <property type="entry name" value="RVT_2"/>
</dbReference>
<feature type="compositionally biased region" description="Basic and acidic residues" evidence="1">
    <location>
        <begin position="786"/>
        <end position="796"/>
    </location>
</feature>
<dbReference type="EMBL" id="SZYD01000016">
    <property type="protein sequence ID" value="KAD3336901.1"/>
    <property type="molecule type" value="Genomic_DNA"/>
</dbReference>
<feature type="compositionally biased region" description="Acidic residues" evidence="1">
    <location>
        <begin position="365"/>
        <end position="381"/>
    </location>
</feature>
<sequence length="1114" mass="125319">MMEKFEMSSMGEMKFFLGLQVDQSEAGIFIHQTKYVGDILSRFSMSDAKPAGTPLAVNHGITPDEKGELIDATLYRGMIGSLMYLTASRPDIMFATCLCARYQSKPRASHLIAVKRIMRYLKGTPDLGLWYPNDDNFDLTAYSDLDYGGCKTDYKSTSAGSEYIAAVLRSSGFNNNSGTMDFWASADIDCEAEPTVIRGKVLEHDVVISADHIRRVCGFQDEPDLPYLLDRYLVRGCFMRCKYEGDLGAGILNKTYMAPQFKYLTHVLIHCLGSRRGGFDDMIETIQSAFVALVLNRPFNFSKMIFTHMKENVTQKGDKKFLMYPRFLQQLIDAQLPDLPKINVDIIRLPDYIAPHGRRWRHDDSDSEVEDIVVPDDDGGDTDAGTSGGSGGAGESSVAVSTVAISSVSVSAGVDDTSTIVDVSLVEAVAVTIDAGVSTSVAIDEDVDIDSLLELDFMSTTTSTVTTPLDMTGTTSATDRNDSDSEDTPDDEFESVWIGGRLMKRKRKRSEAEMEEITDPLFIPEFEISPPPRSSFPATAEVSVAAVQSSSSPAGRRKRSRFLFQRRSELATAATTTVTSVATLLVSTQTRSRAILIRATTAPLTTSIAQIPIFTDASAAPSISRADTFVPTISVVDQLNTLNSMDALLLQAADQRADLRARSAQQEEQLLKYIDEHNQLVLTATGFNERILALEAENARLAERIEDHKDSTPRLEGITVHSDDSYSEKDKEEEDDEEEDESDEQKVDYEDSDKDDDSDQDGSGSGSSGSSSSNDDDDQAPSTSEIRSKSMQDKKKQAPPPPPPTQTEEPTATEEVEVVPVRRQLDETLTMILDAQGIIHHSVSYDKEEGEIIHCLSKEQIAKLFMLNPDEVITHDTSVPVFDEPTPEAFDDVDEVILEDITDEEYPKYTSAEDELPTFTDQFDQATEDLLIRYLEEQLEVSKVEADDQKRRKKKWKAYWEVLKKYSKMKMPATHKKVYRTKGYKAGGQILSWAYFHDLGCYAMKRERGIDYFKHPDDFKTLPGFEVNQLARLRMLYSEDSGMYAWFSRQIQYEYRKRWVNFQPQQPERYYLPEIDGDTRKHKGILKWLPPKVLKKIPLRKMRQDFIEGFRWWY</sequence>
<feature type="domain" description="Reverse transcriptase Ty1/copia-type" evidence="2">
    <location>
        <begin position="1"/>
        <end position="55"/>
    </location>
</feature>
<dbReference type="Proteomes" id="UP000326396">
    <property type="component" value="Linkage Group LG6"/>
</dbReference>
<feature type="region of interest" description="Disordered" evidence="1">
    <location>
        <begin position="359"/>
        <end position="396"/>
    </location>
</feature>
<gene>
    <name evidence="3" type="ORF">E3N88_32420</name>
</gene>
<dbReference type="AlphaFoldDB" id="A0A5N6M9Q4"/>
<feature type="region of interest" description="Disordered" evidence="1">
    <location>
        <begin position="466"/>
        <end position="492"/>
    </location>
</feature>
<feature type="compositionally biased region" description="Basic and acidic residues" evidence="1">
    <location>
        <begin position="721"/>
        <end position="730"/>
    </location>
</feature>
<evidence type="ECO:0000259" key="2">
    <source>
        <dbReference type="Pfam" id="PF07727"/>
    </source>
</evidence>
<evidence type="ECO:0000313" key="4">
    <source>
        <dbReference type="Proteomes" id="UP000326396"/>
    </source>
</evidence>
<dbReference type="PANTHER" id="PTHR11439">
    <property type="entry name" value="GAG-POL-RELATED RETROTRANSPOSON"/>
    <property type="match status" value="1"/>
</dbReference>
<keyword evidence="4" id="KW-1185">Reference proteome</keyword>
<dbReference type="OrthoDB" id="418237at2759"/>
<protein>
    <recommendedName>
        <fullName evidence="2">Reverse transcriptase Ty1/copia-type domain-containing protein</fullName>
    </recommendedName>
</protein>
<name>A0A5N6M9Q4_9ASTR</name>
<organism evidence="3 4">
    <name type="scientific">Mikania micrantha</name>
    <name type="common">bitter vine</name>
    <dbReference type="NCBI Taxonomy" id="192012"/>
    <lineage>
        <taxon>Eukaryota</taxon>
        <taxon>Viridiplantae</taxon>
        <taxon>Streptophyta</taxon>
        <taxon>Embryophyta</taxon>
        <taxon>Tracheophyta</taxon>
        <taxon>Spermatophyta</taxon>
        <taxon>Magnoliopsida</taxon>
        <taxon>eudicotyledons</taxon>
        <taxon>Gunneridae</taxon>
        <taxon>Pentapetalae</taxon>
        <taxon>asterids</taxon>
        <taxon>campanulids</taxon>
        <taxon>Asterales</taxon>
        <taxon>Asteraceae</taxon>
        <taxon>Asteroideae</taxon>
        <taxon>Heliantheae alliance</taxon>
        <taxon>Eupatorieae</taxon>
        <taxon>Mikania</taxon>
    </lineage>
</organism>
<feature type="compositionally biased region" description="Acidic residues" evidence="1">
    <location>
        <begin position="750"/>
        <end position="760"/>
    </location>
</feature>
<dbReference type="PANTHER" id="PTHR11439:SF495">
    <property type="entry name" value="REVERSE TRANSCRIPTASE, RNA-DEPENDENT DNA POLYMERASE-RELATED"/>
    <property type="match status" value="1"/>
</dbReference>
<evidence type="ECO:0000313" key="3">
    <source>
        <dbReference type="EMBL" id="KAD3336901.1"/>
    </source>
</evidence>
<proteinExistence type="predicted"/>